<reference evidence="1" key="1">
    <citation type="submission" date="2023-07" db="EMBL/GenBank/DDBJ databases">
        <title>Chromosome-level genome assembly of Artemia franciscana.</title>
        <authorList>
            <person name="Jo E."/>
        </authorList>
    </citation>
    <scope>NUCLEOTIDE SEQUENCE</scope>
    <source>
        <tissue evidence="1">Whole body</tissue>
    </source>
</reference>
<gene>
    <name evidence="1" type="ORF">QYM36_020016</name>
</gene>
<comment type="caution">
    <text evidence="1">The sequence shown here is derived from an EMBL/GenBank/DDBJ whole genome shotgun (WGS) entry which is preliminary data.</text>
</comment>
<organism evidence="1 2">
    <name type="scientific">Artemia franciscana</name>
    <name type="common">Brine shrimp</name>
    <name type="synonym">Artemia sanfranciscana</name>
    <dbReference type="NCBI Taxonomy" id="6661"/>
    <lineage>
        <taxon>Eukaryota</taxon>
        <taxon>Metazoa</taxon>
        <taxon>Ecdysozoa</taxon>
        <taxon>Arthropoda</taxon>
        <taxon>Crustacea</taxon>
        <taxon>Branchiopoda</taxon>
        <taxon>Anostraca</taxon>
        <taxon>Artemiidae</taxon>
        <taxon>Artemia</taxon>
    </lineage>
</organism>
<dbReference type="EMBL" id="JAVRJZ010005869">
    <property type="protein sequence ID" value="KAK2701319.1"/>
    <property type="molecule type" value="Genomic_DNA"/>
</dbReference>
<sequence length="258" mass="29533">MGSQYTYLLLYAMLQNCKIRFSFSNQAFLLGPDGTTYYIPKDVCPDFDPATQAASQIQVNPQDFLVPINVDGDEDLWKNKRTESSKKKDEEARAVLIEIMKLEATRRMMDSKDKRVKKFQYVAEQMIKKGVNLPSDLKRSGEMVETQWKNMMQRAKSFTDNCKKTDKATFNPVMVIDSINGQQKPASEFKDIEDEVEELLYHSNSPSTFTGVSKIVKASLKKPSGSKAFQEMINVMSGVFEISKQTEKRQREMADEKK</sequence>
<dbReference type="Proteomes" id="UP001187531">
    <property type="component" value="Unassembled WGS sequence"/>
</dbReference>
<evidence type="ECO:0000313" key="2">
    <source>
        <dbReference type="Proteomes" id="UP001187531"/>
    </source>
</evidence>
<proteinExistence type="predicted"/>
<keyword evidence="2" id="KW-1185">Reference proteome</keyword>
<protein>
    <submittedName>
        <fullName evidence="1">Uncharacterized protein</fullName>
    </submittedName>
</protein>
<name>A0AA88H704_ARTSF</name>
<evidence type="ECO:0000313" key="1">
    <source>
        <dbReference type="EMBL" id="KAK2701319.1"/>
    </source>
</evidence>
<accession>A0AA88H704</accession>
<dbReference type="AlphaFoldDB" id="A0AA88H704"/>